<dbReference type="PROSITE" id="PS51352">
    <property type="entry name" value="THIOREDOXIN_2"/>
    <property type="match status" value="1"/>
</dbReference>
<dbReference type="InterPro" id="IPR013766">
    <property type="entry name" value="Thioredoxin_domain"/>
</dbReference>
<evidence type="ECO:0000313" key="2">
    <source>
        <dbReference type="EMBL" id="QEM07208.1"/>
    </source>
</evidence>
<name>A0AAE6JKQ4_9SPHI</name>
<organism evidence="2 3">
    <name type="scientific">Mucilaginibacter rubeus</name>
    <dbReference type="NCBI Taxonomy" id="2027860"/>
    <lineage>
        <taxon>Bacteria</taxon>
        <taxon>Pseudomonadati</taxon>
        <taxon>Bacteroidota</taxon>
        <taxon>Sphingobacteriia</taxon>
        <taxon>Sphingobacteriales</taxon>
        <taxon>Sphingobacteriaceae</taxon>
        <taxon>Mucilaginibacter</taxon>
    </lineage>
</organism>
<evidence type="ECO:0000259" key="1">
    <source>
        <dbReference type="PROSITE" id="PS51352"/>
    </source>
</evidence>
<dbReference type="InterPro" id="IPR036249">
    <property type="entry name" value="Thioredoxin-like_sf"/>
</dbReference>
<dbReference type="PANTHER" id="PTHR42852:SF13">
    <property type="entry name" value="PROTEIN DIPZ"/>
    <property type="match status" value="1"/>
</dbReference>
<dbReference type="CDD" id="cd02966">
    <property type="entry name" value="TlpA_like_family"/>
    <property type="match status" value="1"/>
</dbReference>
<proteinExistence type="predicted"/>
<dbReference type="InterPro" id="IPR012336">
    <property type="entry name" value="Thioredoxin-like_fold"/>
</dbReference>
<dbReference type="PANTHER" id="PTHR42852">
    <property type="entry name" value="THIOL:DISULFIDE INTERCHANGE PROTEIN DSBE"/>
    <property type="match status" value="1"/>
</dbReference>
<dbReference type="InterPro" id="IPR050553">
    <property type="entry name" value="Thioredoxin_ResA/DsbE_sf"/>
</dbReference>
<accession>A0AAE6JKQ4</accession>
<dbReference type="Gene3D" id="3.40.30.10">
    <property type="entry name" value="Glutaredoxin"/>
    <property type="match status" value="1"/>
</dbReference>
<evidence type="ECO:0000313" key="3">
    <source>
        <dbReference type="Proteomes" id="UP000250557"/>
    </source>
</evidence>
<protein>
    <submittedName>
        <fullName evidence="2">TlpA family protein disulfide reductase</fullName>
    </submittedName>
</protein>
<dbReference type="Proteomes" id="UP000250557">
    <property type="component" value="Chromosome"/>
</dbReference>
<reference evidence="2 3" key="1">
    <citation type="submission" date="2019-08" db="EMBL/GenBank/DDBJ databases">
        <title>Comparative genome analysis confer to the adaptation heavy metal polluted environment.</title>
        <authorList>
            <person name="Li Y."/>
        </authorList>
    </citation>
    <scope>NUCLEOTIDE SEQUENCE [LARGE SCALE GENOMIC DNA]</scope>
    <source>
        <strain evidence="2 3">P2</strain>
    </source>
</reference>
<sequence length="491" mass="56760">MKFHLKVSPRIPDKFYIMKKIILNAILFALYIGAAHAQQKITIEGIYSSLKKSDTVLVQIYNHPELPPTVHLIECQNIVLANNKLKFSFIPKTAITHIEVLPKDGSLPSLSLYLEKGKSSSFSEQKGKYEFIRENAKQYNIVHHLQELSTISNNFEGYFKPENLEKILTKIDSSIVRALNFLSENRSAFNISLYNLLKSNAFYGIQSQKDNLLMKKAGRQPDSTILVLKKIYQEHRIIPEISRKIQTDKLQNKFIGSNFPLYVYGKYRLDSCFFSLKPFSDAKYLDYVNQKYSGKLLVPLSVYALVYQKSKSKDNLKPYINRLIPLAEDPFYKDFLNGLNQVYYESNILNYSLTDQNNRKINLNNFLGKTIVFDFWYTGCGNCRELTPILSKIEEDYKDNKEVVFLSISIDKFKQRWLNSVSTHQYGSTLSTNLYTSGNGNADPIIKELNIQGFPTMFIIDKRGHLTPNFNDLRDDNGQDFINKLERVLKQ</sequence>
<feature type="domain" description="Thioredoxin" evidence="1">
    <location>
        <begin position="342"/>
        <end position="491"/>
    </location>
</feature>
<dbReference type="AlphaFoldDB" id="A0AAE6JKQ4"/>
<dbReference type="EMBL" id="CP043451">
    <property type="protein sequence ID" value="QEM07208.1"/>
    <property type="molecule type" value="Genomic_DNA"/>
</dbReference>
<dbReference type="SUPFAM" id="SSF52833">
    <property type="entry name" value="Thioredoxin-like"/>
    <property type="match status" value="1"/>
</dbReference>
<dbReference type="Pfam" id="PF13905">
    <property type="entry name" value="Thioredoxin_8"/>
    <property type="match status" value="1"/>
</dbReference>
<gene>
    <name evidence="2" type="ORF">DIU31_028290</name>
</gene>